<feature type="region of interest" description="Disordered" evidence="2">
    <location>
        <begin position="746"/>
        <end position="781"/>
    </location>
</feature>
<protein>
    <recommendedName>
        <fullName evidence="3">CCZ1/INTU/HSP4 first Longin domain-containing protein</fullName>
    </recommendedName>
</protein>
<evidence type="ECO:0000256" key="2">
    <source>
        <dbReference type="SAM" id="MobiDB-lite"/>
    </source>
</evidence>
<evidence type="ECO:0000256" key="1">
    <source>
        <dbReference type="ARBA" id="ARBA00005352"/>
    </source>
</evidence>
<feature type="region of interest" description="Disordered" evidence="2">
    <location>
        <begin position="46"/>
        <end position="65"/>
    </location>
</feature>
<dbReference type="InterPro" id="IPR013176">
    <property type="entry name" value="Ccz1"/>
</dbReference>
<dbReference type="GO" id="GO:0035658">
    <property type="term" value="C:Mon1-Ccz1 complex"/>
    <property type="evidence" value="ECO:0007669"/>
    <property type="project" value="InterPro"/>
</dbReference>
<dbReference type="InterPro" id="IPR043987">
    <property type="entry name" value="CCZ1/INTU/HSP4_longin_1"/>
</dbReference>
<feature type="compositionally biased region" description="Basic and acidic residues" evidence="2">
    <location>
        <begin position="453"/>
        <end position="466"/>
    </location>
</feature>
<evidence type="ECO:0000313" key="5">
    <source>
        <dbReference type="Proteomes" id="UP000813423"/>
    </source>
</evidence>
<evidence type="ECO:0000259" key="3">
    <source>
        <dbReference type="Pfam" id="PF19031"/>
    </source>
</evidence>
<dbReference type="Pfam" id="PF19031">
    <property type="entry name" value="Intu_longin_1"/>
    <property type="match status" value="1"/>
</dbReference>
<dbReference type="PANTHER" id="PTHR13056:SF0">
    <property type="entry name" value="VACUOLAR FUSION PROTEIN CCZ1 HOMOLOG-RELATED"/>
    <property type="match status" value="1"/>
</dbReference>
<sequence length="803" mass="88945">MPDSDLTSVIPAQLSFLAIYNPLLGPTDESIGDQVVFYTSRTEQSRRNERSVVGSDDANSTEGQNERLRQIGLAQGMVSFSRNFSKGKSVDYVETEKSTVILHELEENWWILASIDLTRLPNDSSSGASSHQDTSGASPFYYSSREICPPQLLKQQLCRAHSIFLLHHELTLQRLYDRVGRSSFCIFLERFWSKFAWSWDILLTGNPIVELYNGIKLSAGGELGIGVGEEEWGSGEREVLEDYVLRTDGLVDLVVSRFGDPPSAAEVLARAKRSEDPTDAGENQRSWLGSDVYPRPSDGVIFSGAGNISRSSVVQVSQWMEWIFRYGYDAYGVGEDPTSPRRRKRRKGHRGRSAAKSRSASRTDKSQFTKTKRSFVPGIPPPLVVGTSKAAQDAGQGTRQSSADNSPSRGDKGSDWIGLGSDTLVKYLTFGYGSSWRFPSGTTSTHPRIEALKREETESDARKEHQSSGYSQEASEEGAPRVSSDAKPKDQANGKFIIGLRDDSDIVDCQSPEDNARDDSTANLAQKIVQRTLYVQRADRSGQSAAGDTESAELRVVVYVNQPFIYTFLFDPQAPSLNDVSFYKSIHRQLAPLQRPLSNSTSPANAAERISMSENAIDFNKRFSTKNLPVYDLVYDPTNLTIRSSIPNIPDLGYYSLETSPLSRVESLNIHQRLLSAYTETRLRPLELERTCKTSRGWWIVWMRITDAQLPDHQDDLNPSVSKGEGCSPPPAREAFLVRKASDHVSASGHARGGSGTRFFRDLGGASSPGLQASRSETGPGKLVEGLGLDARRYIENLLNFNR</sequence>
<dbReference type="Proteomes" id="UP000813423">
    <property type="component" value="Unassembled WGS sequence"/>
</dbReference>
<comment type="caution">
    <text evidence="4">The sequence shown here is derived from an EMBL/GenBank/DDBJ whole genome shotgun (WGS) entry which is preliminary data.</text>
</comment>
<feature type="region of interest" description="Disordered" evidence="2">
    <location>
        <begin position="453"/>
        <end position="492"/>
    </location>
</feature>
<dbReference type="EMBL" id="JAIBSC010000007">
    <property type="protein sequence ID" value="KAH1910471.1"/>
    <property type="molecule type" value="Genomic_DNA"/>
</dbReference>
<feature type="domain" description="CCZ1/INTU/HSP4 first Longin" evidence="3">
    <location>
        <begin position="15"/>
        <end position="162"/>
    </location>
</feature>
<organism evidence="4 5">
    <name type="scientific">Aspergillus fumigatus</name>
    <name type="common">Neosartorya fumigata</name>
    <dbReference type="NCBI Taxonomy" id="746128"/>
    <lineage>
        <taxon>Eukaryota</taxon>
        <taxon>Fungi</taxon>
        <taxon>Dikarya</taxon>
        <taxon>Ascomycota</taxon>
        <taxon>Pezizomycotina</taxon>
        <taxon>Eurotiomycetes</taxon>
        <taxon>Eurotiomycetidae</taxon>
        <taxon>Eurotiales</taxon>
        <taxon>Aspergillaceae</taxon>
        <taxon>Aspergillus</taxon>
        <taxon>Aspergillus subgen. Fumigati</taxon>
    </lineage>
</organism>
<comment type="similarity">
    <text evidence="1">Belongs to the CCZ1 family.</text>
</comment>
<name>A0A8H4I4Y0_ASPFM</name>
<feature type="region of interest" description="Disordered" evidence="2">
    <location>
        <begin position="334"/>
        <end position="416"/>
    </location>
</feature>
<feature type="region of interest" description="Disordered" evidence="2">
    <location>
        <begin position="269"/>
        <end position="291"/>
    </location>
</feature>
<dbReference type="PANTHER" id="PTHR13056">
    <property type="entry name" value="VACUOLAR FUSION PROTEIN CCZ1 HOMOLOG-RELATED"/>
    <property type="match status" value="1"/>
</dbReference>
<dbReference type="AlphaFoldDB" id="A0A8H4I4Y0"/>
<proteinExistence type="inferred from homology"/>
<accession>A0A8H4I4Y0</accession>
<reference evidence="4" key="1">
    <citation type="submission" date="2021-08" db="EMBL/GenBank/DDBJ databases">
        <title>Global Aspergillus fumigatus from environmental and clinical sources.</title>
        <authorList>
            <person name="Barber A."/>
            <person name="Sae-Ong T."/>
        </authorList>
    </citation>
    <scope>NUCLEOTIDE SEQUENCE</scope>
    <source>
        <strain evidence="4">NRZ-2016-071</strain>
    </source>
</reference>
<dbReference type="GO" id="GO:0016192">
    <property type="term" value="P:vesicle-mediated transport"/>
    <property type="evidence" value="ECO:0007669"/>
    <property type="project" value="InterPro"/>
</dbReference>
<gene>
    <name evidence="4" type="ORF">KXV57_008092</name>
</gene>
<feature type="compositionally biased region" description="Polar residues" evidence="2">
    <location>
        <begin position="395"/>
        <end position="408"/>
    </location>
</feature>
<feature type="compositionally biased region" description="Basic residues" evidence="2">
    <location>
        <begin position="340"/>
        <end position="355"/>
    </location>
</feature>
<evidence type="ECO:0000313" key="4">
    <source>
        <dbReference type="EMBL" id="KAH1910471.1"/>
    </source>
</evidence>